<name>A0A438EZL6_VITVI</name>
<feature type="transmembrane region" description="Helical" evidence="1">
    <location>
        <begin position="20"/>
        <end position="40"/>
    </location>
</feature>
<keyword evidence="1" id="KW-0812">Transmembrane</keyword>
<evidence type="ECO:0000313" key="3">
    <source>
        <dbReference type="Proteomes" id="UP000288805"/>
    </source>
</evidence>
<proteinExistence type="predicted"/>
<dbReference type="Proteomes" id="UP000288805">
    <property type="component" value="Unassembled WGS sequence"/>
</dbReference>
<reference evidence="2 3" key="1">
    <citation type="journal article" date="2018" name="PLoS Genet.">
        <title>Population sequencing reveals clonal diversity and ancestral inbreeding in the grapevine cultivar Chardonnay.</title>
        <authorList>
            <person name="Roach M.J."/>
            <person name="Johnson D.L."/>
            <person name="Bohlmann J."/>
            <person name="van Vuuren H.J."/>
            <person name="Jones S.J."/>
            <person name="Pretorius I.S."/>
            <person name="Schmidt S.A."/>
            <person name="Borneman A.R."/>
        </authorList>
    </citation>
    <scope>NUCLEOTIDE SEQUENCE [LARGE SCALE GENOMIC DNA]</scope>
    <source>
        <strain evidence="3">cv. Chardonnay</strain>
        <tissue evidence="2">Leaf</tissue>
    </source>
</reference>
<gene>
    <name evidence="2" type="ORF">CK203_087595</name>
</gene>
<dbReference type="AlphaFoldDB" id="A0A438EZL6"/>
<protein>
    <submittedName>
        <fullName evidence="2">Uncharacterized protein</fullName>
    </submittedName>
</protein>
<comment type="caution">
    <text evidence="2">The sequence shown here is derived from an EMBL/GenBank/DDBJ whole genome shotgun (WGS) entry which is preliminary data.</text>
</comment>
<keyword evidence="1" id="KW-0472">Membrane</keyword>
<keyword evidence="1" id="KW-1133">Transmembrane helix</keyword>
<evidence type="ECO:0000256" key="1">
    <source>
        <dbReference type="SAM" id="Phobius"/>
    </source>
</evidence>
<dbReference type="EMBL" id="QGNW01001156">
    <property type="protein sequence ID" value="RVW53201.1"/>
    <property type="molecule type" value="Genomic_DNA"/>
</dbReference>
<sequence>MGKFTGFDGGEARYCSDDDQTLILMLLFLTLCVFGVFDWWENKMEEKEKDDKCIDSPKCQD</sequence>
<organism evidence="2 3">
    <name type="scientific">Vitis vinifera</name>
    <name type="common">Grape</name>
    <dbReference type="NCBI Taxonomy" id="29760"/>
    <lineage>
        <taxon>Eukaryota</taxon>
        <taxon>Viridiplantae</taxon>
        <taxon>Streptophyta</taxon>
        <taxon>Embryophyta</taxon>
        <taxon>Tracheophyta</taxon>
        <taxon>Spermatophyta</taxon>
        <taxon>Magnoliopsida</taxon>
        <taxon>eudicotyledons</taxon>
        <taxon>Gunneridae</taxon>
        <taxon>Pentapetalae</taxon>
        <taxon>rosids</taxon>
        <taxon>Vitales</taxon>
        <taxon>Vitaceae</taxon>
        <taxon>Viteae</taxon>
        <taxon>Vitis</taxon>
    </lineage>
</organism>
<evidence type="ECO:0000313" key="2">
    <source>
        <dbReference type="EMBL" id="RVW53201.1"/>
    </source>
</evidence>
<accession>A0A438EZL6</accession>